<reference evidence="2" key="1">
    <citation type="submission" date="2025-05" db="UniProtKB">
        <authorList>
            <consortium name="RefSeq"/>
        </authorList>
    </citation>
    <scope>NUCLEOTIDE SEQUENCE [LARGE SCALE GENOMIC DNA]</scope>
</reference>
<proteinExistence type="predicted"/>
<dbReference type="KEGG" id="zju:107426651"/>
<name>A0A6P4ADC1_ZIZJJ</name>
<dbReference type="RefSeq" id="XP_015892378.3">
    <property type="nucleotide sequence ID" value="XM_016036892.4"/>
</dbReference>
<dbReference type="InParanoid" id="A0A6P4ADC1"/>
<dbReference type="GeneID" id="107426651"/>
<protein>
    <submittedName>
        <fullName evidence="3">Uncharacterized protein LOC107426651</fullName>
    </submittedName>
</protein>
<feature type="chain" id="PRO_5028085346" evidence="1">
    <location>
        <begin position="21"/>
        <end position="124"/>
    </location>
</feature>
<keyword evidence="2" id="KW-1185">Reference proteome</keyword>
<organism evidence="2 3">
    <name type="scientific">Ziziphus jujuba</name>
    <name type="common">Chinese jujube</name>
    <name type="synonym">Ziziphus sativa</name>
    <dbReference type="NCBI Taxonomy" id="326968"/>
    <lineage>
        <taxon>Eukaryota</taxon>
        <taxon>Viridiplantae</taxon>
        <taxon>Streptophyta</taxon>
        <taxon>Embryophyta</taxon>
        <taxon>Tracheophyta</taxon>
        <taxon>Spermatophyta</taxon>
        <taxon>Magnoliopsida</taxon>
        <taxon>eudicotyledons</taxon>
        <taxon>Gunneridae</taxon>
        <taxon>Pentapetalae</taxon>
        <taxon>rosids</taxon>
        <taxon>fabids</taxon>
        <taxon>Rosales</taxon>
        <taxon>Rhamnaceae</taxon>
        <taxon>Paliureae</taxon>
        <taxon>Ziziphus</taxon>
    </lineage>
</organism>
<evidence type="ECO:0000313" key="3">
    <source>
        <dbReference type="RefSeq" id="XP_015892378.3"/>
    </source>
</evidence>
<reference evidence="3" key="2">
    <citation type="submission" date="2025-08" db="UniProtKB">
        <authorList>
            <consortium name="RefSeq"/>
        </authorList>
    </citation>
    <scope>IDENTIFICATION</scope>
    <source>
        <tissue evidence="3">Seedling</tissue>
    </source>
</reference>
<feature type="signal peptide" evidence="1">
    <location>
        <begin position="1"/>
        <end position="20"/>
    </location>
</feature>
<dbReference type="AlphaFoldDB" id="A0A6P4ADC1"/>
<keyword evidence="1" id="KW-0732">Signal</keyword>
<evidence type="ECO:0000313" key="2">
    <source>
        <dbReference type="Proteomes" id="UP001652623"/>
    </source>
</evidence>
<gene>
    <name evidence="3" type="primary">LOC107426651</name>
</gene>
<evidence type="ECO:0000256" key="1">
    <source>
        <dbReference type="SAM" id="SignalP"/>
    </source>
</evidence>
<sequence length="124" mass="13803">MKIKLLIWLFFIVVFLVATACQSAFTTESGNHATLEQEKRLKNGYETIGESSRIDYQGAYETENNEVHPSRISRRAKAIYGGANDLKRPRTAKNGSSSFLLKSNPFIAVLRHVAAGLLVSVLLF</sequence>
<dbReference type="Proteomes" id="UP001652623">
    <property type="component" value="Chromosome 1"/>
</dbReference>
<accession>A0A6P4ADC1</accession>
<dbReference type="PROSITE" id="PS51257">
    <property type="entry name" value="PROKAR_LIPOPROTEIN"/>
    <property type="match status" value="1"/>
</dbReference>